<dbReference type="GO" id="GO:0016779">
    <property type="term" value="F:nucleotidyltransferase activity"/>
    <property type="evidence" value="ECO:0007669"/>
    <property type="project" value="TreeGrafter"/>
</dbReference>
<protein>
    <submittedName>
        <fullName evidence="2">UBA/THIF-type NAD/FAD-binding protein</fullName>
    </submittedName>
</protein>
<dbReference type="GO" id="GO:0005737">
    <property type="term" value="C:cytoplasm"/>
    <property type="evidence" value="ECO:0007669"/>
    <property type="project" value="TreeGrafter"/>
</dbReference>
<dbReference type="Proteomes" id="UP000076962">
    <property type="component" value="Unassembled WGS sequence"/>
</dbReference>
<dbReference type="GO" id="GO:0032446">
    <property type="term" value="P:protein modification by small protein conjugation"/>
    <property type="evidence" value="ECO:0007669"/>
    <property type="project" value="TreeGrafter"/>
</dbReference>
<sequence>MNGNNEHPKAKFVINNIVDTDDNPFDRQERIAWWDQEKLKNARVMVVGAGAIGNETLKNLALLGIGNIFIVDFDTISTSNLSRTVLFRQADKGKKKAEIAALRTKEMSLLEDANVSWFHGDAVWDLGTGVFRSMDIVLGCLDNVETRLGTNRQCWLAKTPWIDSGIYELGGHVSVFIPPEPPCYQCGASNEQLIAARKRYSCDDFKRSVLDEGKMPTVQITSSIISAIQVQEAIKFLCGQRVESGKKIYFQGRINDFAVLGLPKNENCDVHGTSYPEIIPLPLSSSVKLKDFLEYVTQDQYSGADASLDFRSDRTFVVSVSCNSCGSKIEMYKPTFRIFDTEIICGECKQKGIQANSELMAEKQIEVCFNLLKTDEKILDMSLSELGIPNRHVVAVYDKHNNYKYYELSEDTSIFQTC</sequence>
<comment type="caution">
    <text evidence="2">The sequence shown here is derived from an EMBL/GenBank/DDBJ whole genome shotgun (WGS) entry which is preliminary data.</text>
</comment>
<dbReference type="Pfam" id="PF00899">
    <property type="entry name" value="ThiF"/>
    <property type="match status" value="1"/>
</dbReference>
<dbReference type="GO" id="GO:0004792">
    <property type="term" value="F:thiosulfate-cyanide sulfurtransferase activity"/>
    <property type="evidence" value="ECO:0007669"/>
    <property type="project" value="TreeGrafter"/>
</dbReference>
<dbReference type="Gene3D" id="3.40.50.720">
    <property type="entry name" value="NAD(P)-binding Rossmann-like Domain"/>
    <property type="match status" value="1"/>
</dbReference>
<dbReference type="AlphaFoldDB" id="A0A176RUM7"/>
<dbReference type="PANTHER" id="PTHR10953:SF102">
    <property type="entry name" value="ADENYLYLTRANSFERASE AND SULFURTRANSFERASE MOCS3"/>
    <property type="match status" value="1"/>
</dbReference>
<proteinExistence type="predicted"/>
<dbReference type="InterPro" id="IPR035985">
    <property type="entry name" value="Ubiquitin-activating_enz"/>
</dbReference>
<gene>
    <name evidence="2" type="ORF">THIOM_004953</name>
</gene>
<dbReference type="SUPFAM" id="SSF69572">
    <property type="entry name" value="Activating enzymes of the ubiquitin-like proteins"/>
    <property type="match status" value="1"/>
</dbReference>
<dbReference type="InterPro" id="IPR045886">
    <property type="entry name" value="ThiF/MoeB/HesA"/>
</dbReference>
<dbReference type="GO" id="GO:0008641">
    <property type="term" value="F:ubiquitin-like modifier activating enzyme activity"/>
    <property type="evidence" value="ECO:0007669"/>
    <property type="project" value="InterPro"/>
</dbReference>
<evidence type="ECO:0000313" key="2">
    <source>
        <dbReference type="EMBL" id="OAD19416.1"/>
    </source>
</evidence>
<organism evidence="2 3">
    <name type="scientific">Candidatus Thiomargarita nelsonii</name>
    <dbReference type="NCBI Taxonomy" id="1003181"/>
    <lineage>
        <taxon>Bacteria</taxon>
        <taxon>Pseudomonadati</taxon>
        <taxon>Pseudomonadota</taxon>
        <taxon>Gammaproteobacteria</taxon>
        <taxon>Thiotrichales</taxon>
        <taxon>Thiotrichaceae</taxon>
        <taxon>Thiomargarita</taxon>
    </lineage>
</organism>
<dbReference type="PATRIC" id="fig|1003181.4.peg.6497"/>
<dbReference type="PANTHER" id="PTHR10953">
    <property type="entry name" value="UBIQUITIN-ACTIVATING ENZYME E1"/>
    <property type="match status" value="1"/>
</dbReference>
<name>A0A176RUM7_9GAMM</name>
<reference evidence="2 3" key="1">
    <citation type="submission" date="2016-05" db="EMBL/GenBank/DDBJ databases">
        <title>Single-cell genome of chain-forming Candidatus Thiomargarita nelsonii and comparison to other large sulfur-oxidizing bacteria.</title>
        <authorList>
            <person name="Winkel M."/>
            <person name="Salman V."/>
            <person name="Woyke T."/>
            <person name="Schulz-Vogt H."/>
            <person name="Richter M."/>
            <person name="Flood B."/>
            <person name="Bailey J."/>
            <person name="Amann R."/>
            <person name="Mussmann M."/>
        </authorList>
    </citation>
    <scope>NUCLEOTIDE SEQUENCE [LARGE SCALE GENOMIC DNA]</scope>
    <source>
        <strain evidence="2 3">THI036</strain>
    </source>
</reference>
<keyword evidence="3" id="KW-1185">Reference proteome</keyword>
<feature type="domain" description="THIF-type NAD/FAD binding fold" evidence="1">
    <location>
        <begin position="35"/>
        <end position="268"/>
    </location>
</feature>
<accession>A0A176RUM7</accession>
<evidence type="ECO:0000313" key="3">
    <source>
        <dbReference type="Proteomes" id="UP000076962"/>
    </source>
</evidence>
<dbReference type="InterPro" id="IPR000594">
    <property type="entry name" value="ThiF_NAD_FAD-bd"/>
</dbReference>
<evidence type="ECO:0000259" key="1">
    <source>
        <dbReference type="Pfam" id="PF00899"/>
    </source>
</evidence>
<dbReference type="EMBL" id="LUTY01002809">
    <property type="protein sequence ID" value="OAD19416.1"/>
    <property type="molecule type" value="Genomic_DNA"/>
</dbReference>